<name>K0JTW6_SACES</name>
<dbReference type="Proteomes" id="UP000006281">
    <property type="component" value="Chromosome"/>
</dbReference>
<accession>K0JTW6</accession>
<dbReference type="KEGG" id="sesp:BN6_20490"/>
<evidence type="ECO:0000313" key="1">
    <source>
        <dbReference type="EMBL" id="CCH29371.1"/>
    </source>
</evidence>
<dbReference type="PATRIC" id="fig|1179773.3.peg.2052"/>
<reference evidence="1 2" key="1">
    <citation type="journal article" date="2012" name="BMC Genomics">
        <title>Complete genome sequence of Saccharothrix espanaensis DSM 44229T and comparison to the other completely sequenced Pseudonocardiaceae.</title>
        <authorList>
            <person name="Strobel T."/>
            <person name="Al-Dilaimi A."/>
            <person name="Blom J."/>
            <person name="Gessner A."/>
            <person name="Kalinowski J."/>
            <person name="Luzhetska M."/>
            <person name="Puhler A."/>
            <person name="Szczepanowski R."/>
            <person name="Bechthold A."/>
            <person name="Ruckert C."/>
        </authorList>
    </citation>
    <scope>NUCLEOTIDE SEQUENCE [LARGE SCALE GENOMIC DNA]</scope>
    <source>
        <strain evidence="2">ATCC 51144 / DSM 44229 / JCM 9112 / NBRC 15066 / NRRL 15764</strain>
    </source>
</reference>
<dbReference type="HOGENOM" id="CLU_3296073_0_0_11"/>
<dbReference type="AlphaFoldDB" id="K0JTW6"/>
<organism evidence="1 2">
    <name type="scientific">Saccharothrix espanaensis (strain ATCC 51144 / DSM 44229 / JCM 9112 / NBRC 15066 / NRRL 15764)</name>
    <dbReference type="NCBI Taxonomy" id="1179773"/>
    <lineage>
        <taxon>Bacteria</taxon>
        <taxon>Bacillati</taxon>
        <taxon>Actinomycetota</taxon>
        <taxon>Actinomycetes</taxon>
        <taxon>Pseudonocardiales</taxon>
        <taxon>Pseudonocardiaceae</taxon>
        <taxon>Saccharothrix</taxon>
    </lineage>
</organism>
<sequence length="40" mass="4336">MWRLDGGPLLELDDPVSSAEVLTPDRCGEVHATIKTSIRG</sequence>
<dbReference type="EMBL" id="HE804045">
    <property type="protein sequence ID" value="CCH29371.1"/>
    <property type="molecule type" value="Genomic_DNA"/>
</dbReference>
<proteinExistence type="predicted"/>
<evidence type="ECO:0000313" key="2">
    <source>
        <dbReference type="Proteomes" id="UP000006281"/>
    </source>
</evidence>
<keyword evidence="2" id="KW-1185">Reference proteome</keyword>
<gene>
    <name evidence="1" type="ordered locus">BN6_20490</name>
</gene>
<protein>
    <submittedName>
        <fullName evidence="1">Uncharacterized protein</fullName>
    </submittedName>
</protein>